<accession>A0ABT9ZS12</accession>
<evidence type="ECO:0000313" key="2">
    <source>
        <dbReference type="Proteomes" id="UP001230005"/>
    </source>
</evidence>
<evidence type="ECO:0000313" key="1">
    <source>
        <dbReference type="EMBL" id="MDQ0254028.1"/>
    </source>
</evidence>
<comment type="caution">
    <text evidence="1">The sequence shown here is derived from an EMBL/GenBank/DDBJ whole genome shotgun (WGS) entry which is preliminary data.</text>
</comment>
<dbReference type="EMBL" id="JAUSUG010000004">
    <property type="protein sequence ID" value="MDQ0254028.1"/>
    <property type="molecule type" value="Genomic_DNA"/>
</dbReference>
<proteinExistence type="predicted"/>
<keyword evidence="2" id="KW-1185">Reference proteome</keyword>
<organism evidence="1 2">
    <name type="scientific">Evansella vedderi</name>
    <dbReference type="NCBI Taxonomy" id="38282"/>
    <lineage>
        <taxon>Bacteria</taxon>
        <taxon>Bacillati</taxon>
        <taxon>Bacillota</taxon>
        <taxon>Bacilli</taxon>
        <taxon>Bacillales</taxon>
        <taxon>Bacillaceae</taxon>
        <taxon>Evansella</taxon>
    </lineage>
</organism>
<gene>
    <name evidence="1" type="ORF">J2S74_001401</name>
</gene>
<reference evidence="1 2" key="1">
    <citation type="submission" date="2023-07" db="EMBL/GenBank/DDBJ databases">
        <title>Genomic Encyclopedia of Type Strains, Phase IV (KMG-IV): sequencing the most valuable type-strain genomes for metagenomic binning, comparative biology and taxonomic classification.</title>
        <authorList>
            <person name="Goeker M."/>
        </authorList>
    </citation>
    <scope>NUCLEOTIDE SEQUENCE [LARGE SCALE GENOMIC DNA]</scope>
    <source>
        <strain evidence="1 2">DSM 9768</strain>
    </source>
</reference>
<dbReference type="Proteomes" id="UP001230005">
    <property type="component" value="Unassembled WGS sequence"/>
</dbReference>
<protein>
    <submittedName>
        <fullName evidence="1">Uncharacterized protein</fullName>
    </submittedName>
</protein>
<sequence length="33" mass="3617">MFSDLNVTEEINKGIASLVARPTTRKPLVVGLF</sequence>
<name>A0ABT9ZS12_9BACI</name>